<comment type="caution">
    <text evidence="3">The sequence shown here is derived from an EMBL/GenBank/DDBJ whole genome shotgun (WGS) entry which is preliminary data.</text>
</comment>
<keyword evidence="4" id="KW-1185">Reference proteome</keyword>
<evidence type="ECO:0000313" key="4">
    <source>
        <dbReference type="Proteomes" id="UP001160499"/>
    </source>
</evidence>
<dbReference type="InterPro" id="IPR036890">
    <property type="entry name" value="HATPase_C_sf"/>
</dbReference>
<keyword evidence="1" id="KW-0808">Transferase</keyword>
<dbReference type="PANTHER" id="PTHR35526:SF3">
    <property type="entry name" value="ANTI-SIGMA-F FACTOR RSBW"/>
    <property type="match status" value="1"/>
</dbReference>
<dbReference type="SUPFAM" id="SSF55874">
    <property type="entry name" value="ATPase domain of HSP90 chaperone/DNA topoisomerase II/histidine kinase"/>
    <property type="match status" value="1"/>
</dbReference>
<protein>
    <submittedName>
        <fullName evidence="3">Anti-sigma regulatory factor (Ser/Thr protein kinase)</fullName>
    </submittedName>
</protein>
<dbReference type="Pfam" id="PF13581">
    <property type="entry name" value="HATPase_c_2"/>
    <property type="match status" value="1"/>
</dbReference>
<sequence length="315" mass="34996">MTPTATIARTRPRILPPVREYRGFNMSFKRDEGTTDGVIADPDRAVPRRARVIVRAGLRYWGWPGLIESADVLVSELVTNALEHGAGDVGLRVYLTDTHLLIEVRDGSHELPVLRKAAPDDENGRGLFLVRAISDQWGFSTDGKTTWCSLPLVRRNDDMEHGGVAVIPDFGCAATRWIQKDQFPANRHIVGNAYRFTRVYLHAHLSPDDGFGDIEDLAMIGRVLMANAFAHTCVPEYAVITMEWALLQSGELVFQVHDGRTEFPDFDKAVSWEPAEGEQPRGLWTARRLGAEISYAPTAEGKIVQALIKPCALPV</sequence>
<feature type="domain" description="Histidine kinase/HSP90-like ATPase" evidence="2">
    <location>
        <begin position="46"/>
        <end position="146"/>
    </location>
</feature>
<dbReference type="InterPro" id="IPR050267">
    <property type="entry name" value="Anti-sigma-factor_SerPK"/>
</dbReference>
<gene>
    <name evidence="3" type="ORF">M2283_001387</name>
</gene>
<dbReference type="InterPro" id="IPR003594">
    <property type="entry name" value="HATPase_dom"/>
</dbReference>
<organism evidence="3 4">
    <name type="scientific">Streptomyces pseudovenezuelae</name>
    <dbReference type="NCBI Taxonomy" id="67350"/>
    <lineage>
        <taxon>Bacteria</taxon>
        <taxon>Bacillati</taxon>
        <taxon>Actinomycetota</taxon>
        <taxon>Actinomycetes</taxon>
        <taxon>Kitasatosporales</taxon>
        <taxon>Streptomycetaceae</taxon>
        <taxon>Streptomyces</taxon>
        <taxon>Streptomyces aurantiacus group</taxon>
    </lineage>
</organism>
<accession>A0ABT6LCR5</accession>
<dbReference type="Proteomes" id="UP001160499">
    <property type="component" value="Unassembled WGS sequence"/>
</dbReference>
<dbReference type="EMBL" id="JARXVH010000002">
    <property type="protein sequence ID" value="MDH6214104.1"/>
    <property type="molecule type" value="Genomic_DNA"/>
</dbReference>
<proteinExistence type="predicted"/>
<evidence type="ECO:0000313" key="3">
    <source>
        <dbReference type="EMBL" id="MDH6214104.1"/>
    </source>
</evidence>
<evidence type="ECO:0000256" key="1">
    <source>
        <dbReference type="ARBA" id="ARBA00022527"/>
    </source>
</evidence>
<dbReference type="Gene3D" id="3.30.565.10">
    <property type="entry name" value="Histidine kinase-like ATPase, C-terminal domain"/>
    <property type="match status" value="2"/>
</dbReference>
<dbReference type="PANTHER" id="PTHR35526">
    <property type="entry name" value="ANTI-SIGMA-F FACTOR RSBW-RELATED"/>
    <property type="match status" value="1"/>
</dbReference>
<keyword evidence="1" id="KW-0418">Kinase</keyword>
<keyword evidence="1" id="KW-0723">Serine/threonine-protein kinase</keyword>
<dbReference type="CDD" id="cd16936">
    <property type="entry name" value="HATPase_RsbW-like"/>
    <property type="match status" value="1"/>
</dbReference>
<name>A0ABT6LCR5_9ACTN</name>
<reference evidence="3 4" key="1">
    <citation type="submission" date="2023-04" db="EMBL/GenBank/DDBJ databases">
        <title>Forest soil microbial communities from Buena Vista Peninsula, Colon Province, Panama.</title>
        <authorList>
            <person name="Bouskill N."/>
        </authorList>
    </citation>
    <scope>NUCLEOTIDE SEQUENCE [LARGE SCALE GENOMIC DNA]</scope>
    <source>
        <strain evidence="3 4">GGS1</strain>
    </source>
</reference>
<evidence type="ECO:0000259" key="2">
    <source>
        <dbReference type="Pfam" id="PF13581"/>
    </source>
</evidence>